<accession>A0A848M088</accession>
<protein>
    <submittedName>
        <fullName evidence="6">Peptidoglycan DD-metalloendopeptidase family protein</fullName>
    </submittedName>
</protein>
<evidence type="ECO:0000259" key="4">
    <source>
        <dbReference type="PROSITE" id="PS51109"/>
    </source>
</evidence>
<gene>
    <name evidence="6" type="ORF">HII30_00250</name>
</gene>
<comment type="caution">
    <text evidence="6">The sequence shown here is derived from an EMBL/GenBank/DDBJ whole genome shotgun (WGS) entry which is preliminary data.</text>
</comment>
<dbReference type="PROSITE" id="PS51109">
    <property type="entry name" value="G5"/>
    <property type="match status" value="1"/>
</dbReference>
<evidence type="ECO:0000256" key="2">
    <source>
        <dbReference type="SAM" id="MobiDB-lite"/>
    </source>
</evidence>
<dbReference type="PANTHER" id="PTHR21666:SF270">
    <property type="entry name" value="MUREIN HYDROLASE ACTIVATOR ENVC"/>
    <property type="match status" value="1"/>
</dbReference>
<dbReference type="CDD" id="cd12797">
    <property type="entry name" value="M23_peptidase"/>
    <property type="match status" value="1"/>
</dbReference>
<dbReference type="GO" id="GO:0004222">
    <property type="term" value="F:metalloendopeptidase activity"/>
    <property type="evidence" value="ECO:0007669"/>
    <property type="project" value="TreeGrafter"/>
</dbReference>
<sequence length="530" mass="57856">MKGFQHSRWYQSIKHRLKSRSAAEPTQQPPHESGVQVTKTSAGEEPRLSVWQKSRKIIYISAAVLLTAGGIFTANRQYVNANTVSFYHVYVNGESIGSIQDDNQLDELFASKQQYYEEKYPDANMVLFTEGITTKMDRDYKPDIQPEATLDKLDGMLKAYARGVELKLDGEVIAIVKDQETAQAVMAAAKAKFAPEPETVQAAKTSSMSLQRVSASAGDSDSAVKIKEEFTISSTKADPNKVLDLEAAVELLTTAKDKPVRYTVQEGDTISSIAREHGMNSEDVLKLNPGLQEKYVQIGTELTLTSPTAPLTVQTVEMLTEKMPSKPEIEVRKSDELPLGKRKVVRPGRDGVKEVQYRVIKENGRVVSREWIGQEVVQPSLPEVVYKGTKVEKKAAPAAMSAASKAASSSGKKFTWPVSGARITSSYGPRWGRKHEGVDLVGGRTIMAAAGGKVIFAGTQGTYGKAVIIDHGDGYQTLYGHLSSISVRSGQSISQGGKVGIMGSTGRSTGIHLHFEIRKNGNQLNPMQYL</sequence>
<evidence type="ECO:0000313" key="6">
    <source>
        <dbReference type="EMBL" id="NMO94217.1"/>
    </source>
</evidence>
<feature type="region of interest" description="Disordered" evidence="2">
    <location>
        <begin position="18"/>
        <end position="41"/>
    </location>
</feature>
<dbReference type="Gene3D" id="2.20.230.10">
    <property type="entry name" value="Resuscitation-promoting factor rpfb"/>
    <property type="match status" value="1"/>
</dbReference>
<feature type="domain" description="LysM" evidence="5">
    <location>
        <begin position="260"/>
        <end position="304"/>
    </location>
</feature>
<keyword evidence="3" id="KW-1133">Transmembrane helix</keyword>
<keyword evidence="7" id="KW-1185">Reference proteome</keyword>
<dbReference type="Pfam" id="PF01476">
    <property type="entry name" value="LysM"/>
    <property type="match status" value="1"/>
</dbReference>
<keyword evidence="3" id="KW-0812">Transmembrane</keyword>
<dbReference type="SMART" id="SM00257">
    <property type="entry name" value="LysM"/>
    <property type="match status" value="1"/>
</dbReference>
<organism evidence="6 7">
    <name type="scientific">Paenibacillus lemnae</name>
    <dbReference type="NCBI Taxonomy" id="1330551"/>
    <lineage>
        <taxon>Bacteria</taxon>
        <taxon>Bacillati</taxon>
        <taxon>Bacillota</taxon>
        <taxon>Bacilli</taxon>
        <taxon>Bacillales</taxon>
        <taxon>Paenibacillaceae</taxon>
        <taxon>Paenibacillus</taxon>
    </lineage>
</organism>
<proteinExistence type="predicted"/>
<name>A0A848M088_PAELE</name>
<feature type="transmembrane region" description="Helical" evidence="3">
    <location>
        <begin position="57"/>
        <end position="74"/>
    </location>
</feature>
<dbReference type="InterPro" id="IPR016047">
    <property type="entry name" value="M23ase_b-sheet_dom"/>
</dbReference>
<dbReference type="EMBL" id="JABBPN010000001">
    <property type="protein sequence ID" value="NMO94217.1"/>
    <property type="molecule type" value="Genomic_DNA"/>
</dbReference>
<dbReference type="InterPro" id="IPR036779">
    <property type="entry name" value="LysM_dom_sf"/>
</dbReference>
<dbReference type="RefSeq" id="WP_169502925.1">
    <property type="nucleotide sequence ID" value="NZ_JABBPN010000001.1"/>
</dbReference>
<dbReference type="AlphaFoldDB" id="A0A848M088"/>
<dbReference type="InterPro" id="IPR011055">
    <property type="entry name" value="Dup_hybrid_motif"/>
</dbReference>
<dbReference type="InterPro" id="IPR050570">
    <property type="entry name" value="Cell_wall_metabolism_enzyme"/>
</dbReference>
<evidence type="ECO:0000256" key="3">
    <source>
        <dbReference type="SAM" id="Phobius"/>
    </source>
</evidence>
<keyword evidence="3" id="KW-0472">Membrane</keyword>
<dbReference type="Pfam" id="PF07501">
    <property type="entry name" value="G5"/>
    <property type="match status" value="1"/>
</dbReference>
<dbReference type="SUPFAM" id="SSF54106">
    <property type="entry name" value="LysM domain"/>
    <property type="match status" value="1"/>
</dbReference>
<dbReference type="SMART" id="SM01208">
    <property type="entry name" value="G5"/>
    <property type="match status" value="1"/>
</dbReference>
<keyword evidence="1" id="KW-0732">Signal</keyword>
<evidence type="ECO:0000256" key="1">
    <source>
        <dbReference type="ARBA" id="ARBA00022729"/>
    </source>
</evidence>
<evidence type="ECO:0000259" key="5">
    <source>
        <dbReference type="PROSITE" id="PS51782"/>
    </source>
</evidence>
<feature type="compositionally biased region" description="Polar residues" evidence="2">
    <location>
        <begin position="24"/>
        <end position="41"/>
    </location>
</feature>
<dbReference type="PANTHER" id="PTHR21666">
    <property type="entry name" value="PEPTIDASE-RELATED"/>
    <property type="match status" value="1"/>
</dbReference>
<dbReference type="SUPFAM" id="SSF51261">
    <property type="entry name" value="Duplicated hybrid motif"/>
    <property type="match status" value="1"/>
</dbReference>
<dbReference type="PROSITE" id="PS51782">
    <property type="entry name" value="LYSM"/>
    <property type="match status" value="1"/>
</dbReference>
<dbReference type="CDD" id="cd00118">
    <property type="entry name" value="LysM"/>
    <property type="match status" value="1"/>
</dbReference>
<feature type="domain" description="G5" evidence="4">
    <location>
        <begin position="311"/>
        <end position="391"/>
    </location>
</feature>
<reference evidence="6 7" key="1">
    <citation type="submission" date="2020-04" db="EMBL/GenBank/DDBJ databases">
        <title>Paenibacillus algicola sp. nov., a novel marine bacterium producing alginate lyase.</title>
        <authorList>
            <person name="Huang H."/>
        </authorList>
    </citation>
    <scope>NUCLEOTIDE SEQUENCE [LARGE SCALE GENOMIC DNA]</scope>
    <source>
        <strain evidence="6 7">L7-75</strain>
    </source>
</reference>
<dbReference type="Gene3D" id="3.10.350.10">
    <property type="entry name" value="LysM domain"/>
    <property type="match status" value="1"/>
</dbReference>
<dbReference type="Pfam" id="PF01551">
    <property type="entry name" value="Peptidase_M23"/>
    <property type="match status" value="1"/>
</dbReference>
<dbReference type="Proteomes" id="UP000565468">
    <property type="component" value="Unassembled WGS sequence"/>
</dbReference>
<dbReference type="InterPro" id="IPR018392">
    <property type="entry name" value="LysM"/>
</dbReference>
<dbReference type="InterPro" id="IPR011098">
    <property type="entry name" value="G5_dom"/>
</dbReference>
<evidence type="ECO:0000313" key="7">
    <source>
        <dbReference type="Proteomes" id="UP000565468"/>
    </source>
</evidence>
<dbReference type="Gene3D" id="2.70.70.10">
    <property type="entry name" value="Glucose Permease (Domain IIA)"/>
    <property type="match status" value="1"/>
</dbReference>